<proteinExistence type="predicted"/>
<evidence type="ECO:0000256" key="12">
    <source>
        <dbReference type="ARBA" id="ARBA00023157"/>
    </source>
</evidence>
<comment type="subcellular location">
    <subcellularLocation>
        <location evidence="2">Endoplasmic reticulum membrane</location>
        <topology evidence="2">Single-pass type II membrane protein</topology>
    </subcellularLocation>
    <subcellularLocation>
        <location evidence="1">Golgi apparatus membrane</location>
        <topology evidence="1">Single-pass type II membrane protein</topology>
    </subcellularLocation>
</comment>
<reference evidence="15 16" key="1">
    <citation type="submission" date="2018-08" db="EMBL/GenBank/DDBJ databases">
        <title>A genome reference for cultivated species of the human gut microbiota.</title>
        <authorList>
            <person name="Zou Y."/>
            <person name="Xue W."/>
            <person name="Luo G."/>
        </authorList>
    </citation>
    <scope>NUCLEOTIDE SEQUENCE [LARGE SCALE GENOMIC DNA]</scope>
    <source>
        <strain evidence="15 16">OM06-11</strain>
    </source>
</reference>
<dbReference type="AlphaFoldDB" id="A0AA92T2B1"/>
<keyword evidence="5" id="KW-0812">Transmembrane</keyword>
<evidence type="ECO:0000256" key="6">
    <source>
        <dbReference type="ARBA" id="ARBA00022723"/>
    </source>
</evidence>
<evidence type="ECO:0000256" key="9">
    <source>
        <dbReference type="ARBA" id="ARBA00022989"/>
    </source>
</evidence>
<keyword evidence="11" id="KW-0472">Membrane</keyword>
<dbReference type="Proteomes" id="UP000261245">
    <property type="component" value="Unassembled WGS sequence"/>
</dbReference>
<name>A0AA92T2B1_9BACT</name>
<dbReference type="RefSeq" id="WP_117729086.1">
    <property type="nucleotide sequence ID" value="NZ_QSUC01000043.1"/>
</dbReference>
<evidence type="ECO:0000256" key="5">
    <source>
        <dbReference type="ARBA" id="ARBA00022692"/>
    </source>
</evidence>
<keyword evidence="8" id="KW-0735">Signal-anchor</keyword>
<comment type="caution">
    <text evidence="15">The sequence shown here is derived from an EMBL/GenBank/DDBJ whole genome shotgun (WGS) entry which is preliminary data.</text>
</comment>
<keyword evidence="9" id="KW-1133">Transmembrane helix</keyword>
<dbReference type="GO" id="GO:0016020">
    <property type="term" value="C:membrane"/>
    <property type="evidence" value="ECO:0007669"/>
    <property type="project" value="InterPro"/>
</dbReference>
<evidence type="ECO:0000256" key="14">
    <source>
        <dbReference type="ARBA" id="ARBA00042865"/>
    </source>
</evidence>
<protein>
    <recommendedName>
        <fullName evidence="14">Peptide O-xylosyltransferase</fullName>
    </recommendedName>
</protein>
<dbReference type="InterPro" id="IPR003406">
    <property type="entry name" value="Glyco_trans_14"/>
</dbReference>
<dbReference type="PANTHER" id="PTHR46025">
    <property type="entry name" value="XYLOSYLTRANSFERASE OXT"/>
    <property type="match status" value="1"/>
</dbReference>
<dbReference type="Pfam" id="PF02485">
    <property type="entry name" value="Branch"/>
    <property type="match status" value="1"/>
</dbReference>
<keyword evidence="12" id="KW-1015">Disulfide bond</keyword>
<keyword evidence="10" id="KW-0333">Golgi apparatus</keyword>
<keyword evidence="4" id="KW-0808">Transferase</keyword>
<dbReference type="EMBL" id="QSUC01000043">
    <property type="protein sequence ID" value="RGN05372.1"/>
    <property type="molecule type" value="Genomic_DNA"/>
</dbReference>
<evidence type="ECO:0000256" key="4">
    <source>
        <dbReference type="ARBA" id="ARBA00022679"/>
    </source>
</evidence>
<keyword evidence="7" id="KW-0256">Endoplasmic reticulum</keyword>
<evidence type="ECO:0000256" key="1">
    <source>
        <dbReference type="ARBA" id="ARBA00004323"/>
    </source>
</evidence>
<dbReference type="PANTHER" id="PTHR46025:SF3">
    <property type="entry name" value="XYLOSYLTRANSFERASE OXT"/>
    <property type="match status" value="1"/>
</dbReference>
<evidence type="ECO:0000256" key="10">
    <source>
        <dbReference type="ARBA" id="ARBA00023034"/>
    </source>
</evidence>
<dbReference type="InterPro" id="IPR043538">
    <property type="entry name" value="XYLT"/>
</dbReference>
<evidence type="ECO:0000313" key="16">
    <source>
        <dbReference type="Proteomes" id="UP000261245"/>
    </source>
</evidence>
<evidence type="ECO:0000256" key="2">
    <source>
        <dbReference type="ARBA" id="ARBA00004648"/>
    </source>
</evidence>
<evidence type="ECO:0000313" key="15">
    <source>
        <dbReference type="EMBL" id="RGN05372.1"/>
    </source>
</evidence>
<evidence type="ECO:0000256" key="8">
    <source>
        <dbReference type="ARBA" id="ARBA00022968"/>
    </source>
</evidence>
<dbReference type="GO" id="GO:0030158">
    <property type="term" value="F:protein xylosyltransferase activity"/>
    <property type="evidence" value="ECO:0007669"/>
    <property type="project" value="InterPro"/>
</dbReference>
<evidence type="ECO:0000256" key="11">
    <source>
        <dbReference type="ARBA" id="ARBA00023136"/>
    </source>
</evidence>
<dbReference type="GO" id="GO:0015012">
    <property type="term" value="P:heparan sulfate proteoglycan biosynthetic process"/>
    <property type="evidence" value="ECO:0007669"/>
    <property type="project" value="TreeGrafter"/>
</dbReference>
<dbReference type="GO" id="GO:0046872">
    <property type="term" value="F:metal ion binding"/>
    <property type="evidence" value="ECO:0007669"/>
    <property type="project" value="UniProtKB-KW"/>
</dbReference>
<accession>A0AA92T2B1</accession>
<evidence type="ECO:0000256" key="7">
    <source>
        <dbReference type="ARBA" id="ARBA00022824"/>
    </source>
</evidence>
<evidence type="ECO:0000256" key="13">
    <source>
        <dbReference type="ARBA" id="ARBA00023180"/>
    </source>
</evidence>
<gene>
    <name evidence="15" type="ORF">DXB80_12335</name>
</gene>
<keyword evidence="13" id="KW-0325">Glycoprotein</keyword>
<sequence length="252" mass="30134">MKNLIRLNQYALLMGGVQLVSTRIDVRWGDSSMLEAEFILFKEASKTYHDFYHLLSGVDLAIKPLSVIHDFFDKHSNEIFMTISDTDVDKRRMDFCINYYHPFIRLLRKKIIGKLFFKLDDLSVYIQRLFCLKRNPRLNLFKGHQWMSLPHDFMLFLLSKEKYILSRFKYTCCADEIAIQTILMDSEYKKRLYVPIQNQNAALRLIDWNRGEPYVWKKDDIEEIMNSNNFFARKFSSFVDRDIVDFIKLKCS</sequence>
<keyword evidence="6" id="KW-0479">Metal-binding</keyword>
<dbReference type="GO" id="GO:0050650">
    <property type="term" value="P:chondroitin sulfate proteoglycan biosynthetic process"/>
    <property type="evidence" value="ECO:0007669"/>
    <property type="project" value="TreeGrafter"/>
</dbReference>
<evidence type="ECO:0000256" key="3">
    <source>
        <dbReference type="ARBA" id="ARBA00022676"/>
    </source>
</evidence>
<keyword evidence="3" id="KW-0328">Glycosyltransferase</keyword>
<organism evidence="15 16">
    <name type="scientific">Segatella copri</name>
    <dbReference type="NCBI Taxonomy" id="165179"/>
    <lineage>
        <taxon>Bacteria</taxon>
        <taxon>Pseudomonadati</taxon>
        <taxon>Bacteroidota</taxon>
        <taxon>Bacteroidia</taxon>
        <taxon>Bacteroidales</taxon>
        <taxon>Prevotellaceae</taxon>
        <taxon>Segatella</taxon>
    </lineage>
</organism>